<dbReference type="AlphaFoldDB" id="A0AB39HLF0"/>
<geneLocation type="plasmid" evidence="7">
    <name>p-HB236076</name>
</geneLocation>
<dbReference type="RefSeq" id="WP_306099239.1">
    <property type="nucleotide sequence ID" value="NZ_CP162602.1"/>
</dbReference>
<evidence type="ECO:0000256" key="3">
    <source>
        <dbReference type="ARBA" id="ARBA00023143"/>
    </source>
</evidence>
<feature type="compositionally biased region" description="Low complexity" evidence="4">
    <location>
        <begin position="9"/>
        <end position="22"/>
    </location>
</feature>
<reference evidence="7" key="1">
    <citation type="submission" date="2024-07" db="EMBL/GenBank/DDBJ databases">
        <title>Genome Analysis of a Potential Novel Vibrio Species Secreting pH- and Thermo-stable Alginate Lyase and its Application in Producing Alginate Oligosaccharides.</title>
        <authorList>
            <person name="Huang H."/>
            <person name="Bao K."/>
        </authorList>
    </citation>
    <scope>NUCLEOTIDE SEQUENCE</scope>
    <source>
        <strain evidence="7">HB236076</strain>
        <plasmid evidence="7">p-HB236076</plasmid>
    </source>
</reference>
<accession>A0AB39HLF0</accession>
<evidence type="ECO:0000259" key="6">
    <source>
        <dbReference type="Pfam" id="PF12945"/>
    </source>
</evidence>
<dbReference type="InterPro" id="IPR009875">
    <property type="entry name" value="PilZ_domain"/>
</dbReference>
<keyword evidence="3" id="KW-0975">Bacterial flagellum</keyword>
<dbReference type="Gene3D" id="2.30.110.10">
    <property type="entry name" value="Electron Transport, Fmn-binding Protein, Chain A"/>
    <property type="match status" value="1"/>
</dbReference>
<organism evidence="7">
    <name type="scientific">Vibrio sp. HB236076</name>
    <dbReference type="NCBI Taxonomy" id="3232307"/>
    <lineage>
        <taxon>Bacteria</taxon>
        <taxon>Pseudomonadati</taxon>
        <taxon>Pseudomonadota</taxon>
        <taxon>Gammaproteobacteria</taxon>
        <taxon>Vibrionales</taxon>
        <taxon>Vibrionaceae</taxon>
        <taxon>Vibrio</taxon>
    </lineage>
</organism>
<dbReference type="Pfam" id="PF07238">
    <property type="entry name" value="PilZ"/>
    <property type="match status" value="1"/>
</dbReference>
<evidence type="ECO:0000259" key="5">
    <source>
        <dbReference type="Pfam" id="PF07238"/>
    </source>
</evidence>
<evidence type="ECO:0000256" key="1">
    <source>
        <dbReference type="ARBA" id="ARBA00022636"/>
    </source>
</evidence>
<dbReference type="EMBL" id="CP162602">
    <property type="protein sequence ID" value="XDK27060.1"/>
    <property type="molecule type" value="Genomic_DNA"/>
</dbReference>
<feature type="domain" description="PilZ" evidence="5">
    <location>
        <begin position="130"/>
        <end position="229"/>
    </location>
</feature>
<keyword evidence="1" id="KW-0973">c-di-GMP</keyword>
<evidence type="ECO:0000313" key="7">
    <source>
        <dbReference type="EMBL" id="XDK27060.1"/>
    </source>
</evidence>
<dbReference type="Pfam" id="PF12945">
    <property type="entry name" value="PilZNR"/>
    <property type="match status" value="1"/>
</dbReference>
<evidence type="ECO:0000256" key="4">
    <source>
        <dbReference type="SAM" id="MobiDB-lite"/>
    </source>
</evidence>
<dbReference type="InterPro" id="IPR012349">
    <property type="entry name" value="Split_barrel_FMN-bd"/>
</dbReference>
<evidence type="ECO:0000256" key="2">
    <source>
        <dbReference type="ARBA" id="ARBA00022741"/>
    </source>
</evidence>
<dbReference type="InterPro" id="IPR009926">
    <property type="entry name" value="T3SS_YcgR_PilZN"/>
</dbReference>
<name>A0AB39HLF0_9VIBR</name>
<keyword evidence="7" id="KW-0614">Plasmid</keyword>
<feature type="region of interest" description="Disordered" evidence="4">
    <location>
        <begin position="1"/>
        <end position="22"/>
    </location>
</feature>
<keyword evidence="2" id="KW-0547">Nucleotide-binding</keyword>
<dbReference type="GO" id="GO:0035438">
    <property type="term" value="F:cyclic-di-GMP binding"/>
    <property type="evidence" value="ECO:0007669"/>
    <property type="project" value="InterPro"/>
</dbReference>
<dbReference type="Gene3D" id="2.40.10.220">
    <property type="entry name" value="predicted glycosyltransferase like domains"/>
    <property type="match status" value="1"/>
</dbReference>
<proteinExistence type="predicted"/>
<protein>
    <submittedName>
        <fullName evidence="7">PilZ domain-containing protein</fullName>
    </submittedName>
</protein>
<dbReference type="SUPFAM" id="SSF141371">
    <property type="entry name" value="PilZ domain-like"/>
    <property type="match status" value="2"/>
</dbReference>
<gene>
    <name evidence="7" type="ORF">AB0763_14950</name>
</gene>
<sequence length="240" mass="26619">MTQSTLQNTSFPDSPTSPSTSTINSTDALAMLDHSSTVELEICPPIGDSCQVQSRFLGCYDHQYILIEEPRLSFSDKHLYLQEGFRIKVRAISPQGEGAVITFQSKIELTIKHPLKLLALALPSDMQVSQLRQETRVAVKLLGRIRSGDYKTECEVRDLSKGGCRLLTAPMSRNFTVGDHLQVDILQSAPNGKTLVTLSGQVCNTQRSIHYAKIGIAFDEFGQVMMKRLTDKLNLSTTRS</sequence>
<dbReference type="KEGG" id="vih:AB0763_14950"/>
<feature type="domain" description="Type III secretion system flagellar brake protein YcgR PilZN" evidence="6">
    <location>
        <begin position="37"/>
        <end position="123"/>
    </location>
</feature>